<feature type="region of interest" description="Disordered" evidence="1">
    <location>
        <begin position="300"/>
        <end position="319"/>
    </location>
</feature>
<dbReference type="HOGENOM" id="CLU_432863_0_0_1"/>
<dbReference type="EMBL" id="KB446558">
    <property type="protein sequence ID" value="EME83668.1"/>
    <property type="molecule type" value="Genomic_DNA"/>
</dbReference>
<organism evidence="2 3">
    <name type="scientific">Pseudocercospora fijiensis (strain CIRAD86)</name>
    <name type="common">Black leaf streak disease fungus</name>
    <name type="synonym">Mycosphaerella fijiensis</name>
    <dbReference type="NCBI Taxonomy" id="383855"/>
    <lineage>
        <taxon>Eukaryota</taxon>
        <taxon>Fungi</taxon>
        <taxon>Dikarya</taxon>
        <taxon>Ascomycota</taxon>
        <taxon>Pezizomycotina</taxon>
        <taxon>Dothideomycetes</taxon>
        <taxon>Dothideomycetidae</taxon>
        <taxon>Mycosphaerellales</taxon>
        <taxon>Mycosphaerellaceae</taxon>
        <taxon>Pseudocercospora</taxon>
    </lineage>
</organism>
<dbReference type="Proteomes" id="UP000016932">
    <property type="component" value="Unassembled WGS sequence"/>
</dbReference>
<accession>M3B2S7</accession>
<name>M3B2S7_PSEFD</name>
<dbReference type="RefSeq" id="XP_007926835.1">
    <property type="nucleotide sequence ID" value="XM_007928644.1"/>
</dbReference>
<reference evidence="2 3" key="1">
    <citation type="journal article" date="2012" name="PLoS Pathog.">
        <title>Diverse lifestyles and strategies of plant pathogenesis encoded in the genomes of eighteen Dothideomycetes fungi.</title>
        <authorList>
            <person name="Ohm R.A."/>
            <person name="Feau N."/>
            <person name="Henrissat B."/>
            <person name="Schoch C.L."/>
            <person name="Horwitz B.A."/>
            <person name="Barry K.W."/>
            <person name="Condon B.J."/>
            <person name="Copeland A.C."/>
            <person name="Dhillon B."/>
            <person name="Glaser F."/>
            <person name="Hesse C.N."/>
            <person name="Kosti I."/>
            <person name="LaButti K."/>
            <person name="Lindquist E.A."/>
            <person name="Lucas S."/>
            <person name="Salamov A.A."/>
            <person name="Bradshaw R.E."/>
            <person name="Ciuffetti L."/>
            <person name="Hamelin R.C."/>
            <person name="Kema G.H.J."/>
            <person name="Lawrence C."/>
            <person name="Scott J.A."/>
            <person name="Spatafora J.W."/>
            <person name="Turgeon B.G."/>
            <person name="de Wit P.J.G.M."/>
            <person name="Zhong S."/>
            <person name="Goodwin S.B."/>
            <person name="Grigoriev I.V."/>
        </authorList>
    </citation>
    <scope>NUCLEOTIDE SEQUENCE [LARGE SCALE GENOMIC DNA]</scope>
    <source>
        <strain evidence="2 3">CIRAD86</strain>
    </source>
</reference>
<gene>
    <name evidence="2" type="ORF">MYCFIDRAFT_175095</name>
</gene>
<evidence type="ECO:0000256" key="1">
    <source>
        <dbReference type="SAM" id="MobiDB-lite"/>
    </source>
</evidence>
<dbReference type="GeneID" id="19333328"/>
<feature type="compositionally biased region" description="Basic residues" evidence="1">
    <location>
        <begin position="300"/>
        <end position="312"/>
    </location>
</feature>
<dbReference type="AlphaFoldDB" id="M3B2S7"/>
<dbReference type="VEuPathDB" id="FungiDB:MYCFIDRAFT_175095"/>
<evidence type="ECO:0000313" key="2">
    <source>
        <dbReference type="EMBL" id="EME83668.1"/>
    </source>
</evidence>
<evidence type="ECO:0000313" key="3">
    <source>
        <dbReference type="Proteomes" id="UP000016932"/>
    </source>
</evidence>
<proteinExistence type="predicted"/>
<keyword evidence="3" id="KW-1185">Reference proteome</keyword>
<sequence length="632" mass="71596">MLTLTNTYLHILPLTLSQHAALEHPCLEYKVALLPEEKLRSSRKVTEILILIQGPWFLSHTGRHSPFEAFTTAHSNSSSSLLPQVYQEMPIKPIALVRPQINRIFGDLIKHHPIFQPLLECPVLIICSFHKQASVRGFVSLYEWNADAILGVESPYPASLTSRLYGIAECTRPGQLEIRGYDRKRLKLNLAPLVMSRCIRVRVQRTDVLDEGEGMTDNSTQSRLHNALAASIHQISTYLLPQSPPSSRRSEFRYTLLCGFNASCTPSPYFTFLQRPAITSEVSLTVGLYGFSTSQHHVSVRQHHQHHHARRNSKMDDNEPQAYHLPVPSSGTLAVLRHYHLDVVDAAISAFEQLSSANEGKAAKLKDWLARFASLVERDKHRTVRETFLTTYLLRHFTNSPCVQIPSDDTTLCLKNGIKLLSETFFLAAIADVPITWNNDIDARGETSYYGNEIEVEIRFLRQQAEKPLHIRLVETLVHECVHVLLGKFTCNARFCEEDDCIASKRFEVGVYGSEHGLAFQKLVKKIEGESERFLGVRLDLHREFAARGEDVFLTPSMIGRFFDGVDPRTGARRVKYRIPDSTSRNLLLFFFFSIVLSLPSNRKAVIQVTDLHNINNLHDNSVGSGMEVIPR</sequence>
<protein>
    <submittedName>
        <fullName evidence="2">Uncharacterized protein</fullName>
    </submittedName>
</protein>
<dbReference type="KEGG" id="pfj:MYCFIDRAFT_175095"/>